<protein>
    <recommendedName>
        <fullName evidence="6">NF-kappa-B-repressing factor</fullName>
    </recommendedName>
</protein>
<dbReference type="PROSITE" id="PS50174">
    <property type="entry name" value="G_PATCH"/>
    <property type="match status" value="1"/>
</dbReference>
<keyword evidence="1" id="KW-0812">Transmembrane</keyword>
<dbReference type="InterPro" id="IPR000467">
    <property type="entry name" value="G_patch_dom"/>
</dbReference>
<dbReference type="SMART" id="SM00393">
    <property type="entry name" value="R3H"/>
    <property type="match status" value="1"/>
</dbReference>
<organism evidence="4 5">
    <name type="scientific">Orchesella dallaii</name>
    <dbReference type="NCBI Taxonomy" id="48710"/>
    <lineage>
        <taxon>Eukaryota</taxon>
        <taxon>Metazoa</taxon>
        <taxon>Ecdysozoa</taxon>
        <taxon>Arthropoda</taxon>
        <taxon>Hexapoda</taxon>
        <taxon>Collembola</taxon>
        <taxon>Entomobryomorpha</taxon>
        <taxon>Entomobryoidea</taxon>
        <taxon>Orchesellidae</taxon>
        <taxon>Orchesellinae</taxon>
        <taxon>Orchesella</taxon>
    </lineage>
</organism>
<evidence type="ECO:0008006" key="6">
    <source>
        <dbReference type="Google" id="ProtNLM"/>
    </source>
</evidence>
<keyword evidence="1" id="KW-1133">Transmembrane helix</keyword>
<dbReference type="PANTHER" id="PTHR14195">
    <property type="entry name" value="G PATCH DOMAIN CONTAINING PROTEIN 2"/>
    <property type="match status" value="1"/>
</dbReference>
<dbReference type="Gene3D" id="3.30.1370.50">
    <property type="entry name" value="R3H-like domain"/>
    <property type="match status" value="1"/>
</dbReference>
<evidence type="ECO:0000259" key="2">
    <source>
        <dbReference type="PROSITE" id="PS50174"/>
    </source>
</evidence>
<keyword evidence="5" id="KW-1185">Reference proteome</keyword>
<proteinExistence type="predicted"/>
<dbReference type="Proteomes" id="UP001642540">
    <property type="component" value="Unassembled WGS sequence"/>
</dbReference>
<sequence length="363" mass="40362">MRTGSSSANRAVTVSAEQNCKSTTSIRQPERIAQLSRTSFQQSLNSAFPEEFADLKNMVLIIYAYNAGENVVQVIHRSCSAAKIPVLNEFHGTVGDYMLVLQQLRREAMLTLEFSLFILICSFIMLMIHYIDRCTYRIGRNLIVNSEEGHQSKDTAKSQAAKFAFAELQKHCYIFVTKLRLLPEFDGKEVAKNDIEKTGNTQGSSIPQGISNDNIGNKLLKLMGWSGGGLGKNEQGIQEAISVDGTVGRNRLGLGNASGGAFHKKIKSLLEKQKQLGFTHDLKFSSDFTKDERKDIHMIAQRLGLKSKSYGKDDDRYLVISEKTSRLDLINTTLADGGDTERYRVIPPAGSLEGIEHLLFTTE</sequence>
<dbReference type="InterPro" id="IPR051189">
    <property type="entry name" value="Splicing_assoc_domain"/>
</dbReference>
<comment type="caution">
    <text evidence="4">The sequence shown here is derived from an EMBL/GenBank/DDBJ whole genome shotgun (WGS) entry which is preliminary data.</text>
</comment>
<feature type="domain" description="R3H" evidence="3">
    <location>
        <begin position="256"/>
        <end position="324"/>
    </location>
</feature>
<dbReference type="EMBL" id="CAXLJM020000028">
    <property type="protein sequence ID" value="CAL8096528.1"/>
    <property type="molecule type" value="Genomic_DNA"/>
</dbReference>
<evidence type="ECO:0000313" key="4">
    <source>
        <dbReference type="EMBL" id="CAL8096528.1"/>
    </source>
</evidence>
<dbReference type="SMART" id="SM00443">
    <property type="entry name" value="G_patch"/>
    <property type="match status" value="1"/>
</dbReference>
<evidence type="ECO:0000313" key="5">
    <source>
        <dbReference type="Proteomes" id="UP001642540"/>
    </source>
</evidence>
<gene>
    <name evidence="4" type="ORF">ODALV1_LOCUS9385</name>
</gene>
<dbReference type="Pfam" id="PF01585">
    <property type="entry name" value="G-patch"/>
    <property type="match status" value="1"/>
</dbReference>
<dbReference type="InterPro" id="IPR036867">
    <property type="entry name" value="R3H_dom_sf"/>
</dbReference>
<evidence type="ECO:0000259" key="3">
    <source>
        <dbReference type="PROSITE" id="PS51061"/>
    </source>
</evidence>
<keyword evidence="1" id="KW-0472">Membrane</keyword>
<feature type="domain" description="G-patch" evidence="2">
    <location>
        <begin position="212"/>
        <end position="259"/>
    </location>
</feature>
<dbReference type="SUPFAM" id="SSF82708">
    <property type="entry name" value="R3H domain"/>
    <property type="match status" value="1"/>
</dbReference>
<reference evidence="4 5" key="1">
    <citation type="submission" date="2024-08" db="EMBL/GenBank/DDBJ databases">
        <authorList>
            <person name="Cucini C."/>
            <person name="Frati F."/>
        </authorList>
    </citation>
    <scope>NUCLEOTIDE SEQUENCE [LARGE SCALE GENOMIC DNA]</scope>
</reference>
<evidence type="ECO:0000256" key="1">
    <source>
        <dbReference type="SAM" id="Phobius"/>
    </source>
</evidence>
<dbReference type="PROSITE" id="PS51061">
    <property type="entry name" value="R3H"/>
    <property type="match status" value="1"/>
</dbReference>
<name>A0ABP1QBC9_9HEXA</name>
<dbReference type="InterPro" id="IPR001374">
    <property type="entry name" value="R3H_dom"/>
</dbReference>
<dbReference type="Pfam" id="PF01424">
    <property type="entry name" value="R3H"/>
    <property type="match status" value="1"/>
</dbReference>
<accession>A0ABP1QBC9</accession>
<feature type="transmembrane region" description="Helical" evidence="1">
    <location>
        <begin position="108"/>
        <end position="131"/>
    </location>
</feature>